<dbReference type="Proteomes" id="UP000829447">
    <property type="component" value="Linkage Group LG21"/>
</dbReference>
<reference evidence="1 2" key="1">
    <citation type="journal article" date="2022" name="bioRxiv">
        <title>An ancient truncated duplication of the anti-Mullerian hormone receptor type 2 gene is a potential conserved master sex determinant in the Pangasiidae catfish family.</title>
        <authorList>
            <person name="Wen M."/>
            <person name="Pan Q."/>
            <person name="Jouanno E."/>
            <person name="Montfort J."/>
            <person name="Zahm M."/>
            <person name="Cabau C."/>
            <person name="Klopp C."/>
            <person name="Iampietro C."/>
            <person name="Roques C."/>
            <person name="Bouchez O."/>
            <person name="Castinel A."/>
            <person name="Donnadieu C."/>
            <person name="Parrinello H."/>
            <person name="Poncet C."/>
            <person name="Belmonte E."/>
            <person name="Gautier V."/>
            <person name="Avarre J.-C."/>
            <person name="Dugue R."/>
            <person name="Gustiano R."/>
            <person name="Ha T.T.T."/>
            <person name="Campet M."/>
            <person name="Sriphairoj K."/>
            <person name="Ribolli J."/>
            <person name="de Almeida F.L."/>
            <person name="Desvignes T."/>
            <person name="Postlethwait J.H."/>
            <person name="Bucao C.F."/>
            <person name="Robinson-Rechavi M."/>
            <person name="Bobe J."/>
            <person name="Herpin A."/>
            <person name="Guiguen Y."/>
        </authorList>
    </citation>
    <scope>NUCLEOTIDE SEQUENCE [LARGE SCALE GENOMIC DNA]</scope>
    <source>
        <strain evidence="1">YG-Dec2019</strain>
    </source>
</reference>
<accession>A0ACC5XI17</accession>
<organism evidence="1 2">
    <name type="scientific">Pangasianodon gigas</name>
    <name type="common">Mekong giant catfish</name>
    <name type="synonym">Pangasius gigas</name>
    <dbReference type="NCBI Taxonomy" id="30993"/>
    <lineage>
        <taxon>Eukaryota</taxon>
        <taxon>Metazoa</taxon>
        <taxon>Chordata</taxon>
        <taxon>Craniata</taxon>
        <taxon>Vertebrata</taxon>
        <taxon>Euteleostomi</taxon>
        <taxon>Actinopterygii</taxon>
        <taxon>Neopterygii</taxon>
        <taxon>Teleostei</taxon>
        <taxon>Ostariophysi</taxon>
        <taxon>Siluriformes</taxon>
        <taxon>Pangasiidae</taxon>
        <taxon>Pangasianodon</taxon>
    </lineage>
</organism>
<comment type="caution">
    <text evidence="1">The sequence shown here is derived from an EMBL/GenBank/DDBJ whole genome shotgun (WGS) entry which is preliminary data.</text>
</comment>
<evidence type="ECO:0000313" key="1">
    <source>
        <dbReference type="EMBL" id="MCI4390576.1"/>
    </source>
</evidence>
<keyword evidence="2" id="KW-1185">Reference proteome</keyword>
<sequence>MMRAFRGGSRCLRAGFLALVLFLLEARCGSSACPAPCACHVPTEVHCTFRSLSVIPSGIQPAVKRINLGYNSLTILKEHELSGLESLELLMLHSNTIQTIEDRAFRDLKAVQVLKMSYNRVKELHKETFQGLDNLLRLYMDHNTIEFIHPEAFYGLTSLQLVNLEGNVLQQLHPDTFITLRYNQIFKYSSIKTIYLSENALTTLPAKVFTGCYQLENLFLSGNPWSCDCQMDWLAAWIERNPGVLKCKRDRKFSGEQMCPICKSPLTSRGSSIIYLSSQAYTCSKPWIHSHVKQRNITMEENSYAPVLPKDFIAPIGVMEMKITDQYNNDANVACVVQRPGGLDNLNVTQGVMGDNVTTLSATVTTSLVCNIDYHHIRQLWGILASYSDSPLRLERELLLTMSPEMIYKYKQARSADSEMFTEIEVEIKANPAWLMQGTINLQLDLTTTTYSTLHIKYLSNIEMNIESNKVRRDRFSWTMIKKHNQTKTEFLVLSGGVAELKCETYGDPKPSIEWILPDGIKVRAPYSSEDRRIVILDNGKLTLRAADSSDAGIYHCIATNYLDADVLSFRVTVLSPDVEEEDVNGVRLSRTVGGSLVLDCETNGIPQASVQWILPDHTVMDRPFGNRKLYPNGTLAIHPLTERDRGFYRCIAANHLGVDLLSSLVTVSSDGSKIVTLTSIDGSGDDVQLGTDDNHVIYREGLSSRISQESRTVTSDRPYPRLRHSLRHRVTTNRRGGSRHTGWSRRVFDKASRRVDPERLADYIKRSQNKKSGKDKDDSINPSDKSQAKVELSVDDETGSGSIVFEGDVSMPDQAKSSTENPEDVYGSVMTTYHLLEDDQNKAAEITEILRDDLSNVITTTENMRTITTGSYSYTDASPMVPSVTLSSYEFQKDETTPFIATQDYNVGPSSSKSYSSERSKNTPLQPFTVKFTVTETMDEMELQFSGDMPETATEVLPHLNSQIPNVTPMMNQPTQRVNPVVHMSTDPESQTTFTAVTTTEREQDEITFHTTQRIKSPHLPPGSTIISHQQIHIIPPNKKRPGRRRNLFSRRRIIRPNKITDIQSLLDKLKRPSVEYESNATVSYTVELTTNCDNEKGRMSTVKSKTEEDSTSRSQVPTSLEKMEKLITTTLSTPFITSSMISPKSTTFKSEGQLKSDSSGEYIRSTNVPEQKPPEDPMTEVSTTVATTTTTTKASKVIQGKIPWHRFFGSKEGQREILKRLRKPSKPSITIKSTTTVRTMTTTAPSRALTTLPTAESMAAPVTAMPPVTQRNQGNLGMPSDNLSNFTESKNSYEVITLFTTVNPSRKYHKTTVTYMPVTTPMYGSRVSTATTSYITPIPPSLTTTKMTYKEDTVEFSGSYSGGSGGFGGRSWGNRKPGFHRRRFRGRRPVKKSTTQAPTTKSATSETTSLTPQTTSGVTKPLYIPTIEVARSSVHSSSDIIDSDKEKWRNTAKPTNFPKTHSIASDPSPTQSFSYTTNIATPYITPQSENQRTKARMNTNKRIPPRRGGRYQTQRPVIQRIRPNLTNRNRDHFKQPRVTASPDTKRDGSKKRTSTERTLTFDTVTVVTAEENKTITSFPSNSDISNKIPNTYDHTTVYDTISSTTNGFESSTKDVTSKPRIVGGHAASFTVESNSDAFLPCEATGNPEPVISWKRFSPSTGTTLTIKGKVGKLEVFGNGTLLIQNANVKDRGQYLCLAENAYGSDKLTVMLSVVAYPSRILESKVQEIKAHSGETVDLKCKTEGRPVPVVSWILANRTQVRGQNNGHGRVTITPEGTLVIQQVSVYDRGHYKCIASNPAGIDTVTVRLQVVAAPPGILEEKRQLVRADVGQSVWMPCTAQGDPQPTTHWVLMDGTVIMPLHTSSRVYSFPNGTLHLKSLDISDSGKYECIATSSTGSERRVVTLSVEKTEIAPQIIETSGRRTELGYGSQLRLNCSATGVPKPQIIWRLPSKALVNQWHRMGSRIQVLENGTLVIDSVSDKDAGDYLCVARSNAGDDLQLMKVTVSMKPAKIEPKFVGKKQVPYGKELKVDCKASGAPVPEISWGLPDGTLVNNALQADGRISSRSKRYILFDNGTLYLNKVGIDEEGDYTCYAENTLGKDEMHVHITVVSAAPRIRPSALTYAKVKPGGNIRFDCEAIGEPKPKILWMLPSSDMIAASNERYLMHVNGSLDIRNVKLADAGEYVCIARNAAGDESKVFKLEMDGNPPIINGYYQNRTVVKDTAEKYSRKLIDCKAEGDPPPKITWIMPDNIFLSAPYYGSRIIVHYNGTLEIRNVRPTDTAEFICMARNDGGEAVLVIHLEVTNQLMRPIFKNPFNERVGTRLGKTTVLNCSADGNPPPDMIWTLPNGTQLTVGPNGGSQHHLGSDGTFVIYNPSKGDAGKYRCAAKNKVGYIEKLIILEVGQKPYILTRPRGIIRSMSGEPLFLHCLADGSPRPNIFWTMPGGHVISRSQITGRYQLMDNGTLVIHQTNLHDRGNYVCHAKNNVGDAVLTVPVIIIAYSPRITNGPPSNVKTTTGTPVQLNCIAVGIPKPEITWELPDRSVLSTAGKGRSAGSELLHPQGTLIIQKPTRADSGPYKCLATNNHGTDTRVTYMTVI</sequence>
<proteinExistence type="predicted"/>
<name>A0ACC5XI17_PANGG</name>
<dbReference type="EMBL" id="CM040474">
    <property type="protein sequence ID" value="MCI4390576.1"/>
    <property type="molecule type" value="Genomic_DNA"/>
</dbReference>
<gene>
    <name evidence="1" type="ORF">PGIGA_G00124200</name>
</gene>
<protein>
    <submittedName>
        <fullName evidence="1">Uncharacterized protein</fullName>
    </submittedName>
</protein>
<evidence type="ECO:0000313" key="2">
    <source>
        <dbReference type="Proteomes" id="UP000829447"/>
    </source>
</evidence>